<organism evidence="2">
    <name type="scientific">Arundo donax</name>
    <name type="common">Giant reed</name>
    <name type="synonym">Donax arundinaceus</name>
    <dbReference type="NCBI Taxonomy" id="35708"/>
    <lineage>
        <taxon>Eukaryota</taxon>
        <taxon>Viridiplantae</taxon>
        <taxon>Streptophyta</taxon>
        <taxon>Embryophyta</taxon>
        <taxon>Tracheophyta</taxon>
        <taxon>Spermatophyta</taxon>
        <taxon>Magnoliopsida</taxon>
        <taxon>Liliopsida</taxon>
        <taxon>Poales</taxon>
        <taxon>Poaceae</taxon>
        <taxon>PACMAD clade</taxon>
        <taxon>Arundinoideae</taxon>
        <taxon>Arundineae</taxon>
        <taxon>Arundo</taxon>
    </lineage>
</organism>
<evidence type="ECO:0000256" key="1">
    <source>
        <dbReference type="SAM" id="Phobius"/>
    </source>
</evidence>
<name>A0A0A9EJ30_ARUDO</name>
<keyword evidence="1" id="KW-1133">Transmembrane helix</keyword>
<keyword evidence="1" id="KW-0472">Membrane</keyword>
<protein>
    <submittedName>
        <fullName evidence="2">Uncharacterized protein</fullName>
    </submittedName>
</protein>
<dbReference type="AlphaFoldDB" id="A0A0A9EJ30"/>
<accession>A0A0A9EJ30</accession>
<feature type="transmembrane region" description="Helical" evidence="1">
    <location>
        <begin position="7"/>
        <end position="24"/>
    </location>
</feature>
<dbReference type="EMBL" id="GBRH01197819">
    <property type="protein sequence ID" value="JAE00077.1"/>
    <property type="molecule type" value="Transcribed_RNA"/>
</dbReference>
<evidence type="ECO:0000313" key="2">
    <source>
        <dbReference type="EMBL" id="JAE00077.1"/>
    </source>
</evidence>
<proteinExistence type="predicted"/>
<keyword evidence="1" id="KW-0812">Transmembrane</keyword>
<reference evidence="2" key="1">
    <citation type="submission" date="2014-09" db="EMBL/GenBank/DDBJ databases">
        <authorList>
            <person name="Magalhaes I.L.F."/>
            <person name="Oliveira U."/>
            <person name="Santos F.R."/>
            <person name="Vidigal T.H.D.A."/>
            <person name="Brescovit A.D."/>
            <person name="Santos A.J."/>
        </authorList>
    </citation>
    <scope>NUCLEOTIDE SEQUENCE</scope>
    <source>
        <tissue evidence="2">Shoot tissue taken approximately 20 cm above the soil surface</tissue>
    </source>
</reference>
<sequence length="25" mass="2909">MLRRQSSAPLHLKMFVCILFIFASV</sequence>
<reference evidence="2" key="2">
    <citation type="journal article" date="2015" name="Data Brief">
        <title>Shoot transcriptome of the giant reed, Arundo donax.</title>
        <authorList>
            <person name="Barrero R.A."/>
            <person name="Guerrero F.D."/>
            <person name="Moolhuijzen P."/>
            <person name="Goolsby J.A."/>
            <person name="Tidwell J."/>
            <person name="Bellgard S.E."/>
            <person name="Bellgard M.I."/>
        </authorList>
    </citation>
    <scope>NUCLEOTIDE SEQUENCE</scope>
    <source>
        <tissue evidence="2">Shoot tissue taken approximately 20 cm above the soil surface</tissue>
    </source>
</reference>